<gene>
    <name evidence="2" type="ORF">QR680_016237</name>
</gene>
<comment type="caution">
    <text evidence="2">The sequence shown here is derived from an EMBL/GenBank/DDBJ whole genome shotgun (WGS) entry which is preliminary data.</text>
</comment>
<dbReference type="AlphaFoldDB" id="A0AA39LM40"/>
<name>A0AA39LM40_9BILA</name>
<reference evidence="2" key="1">
    <citation type="submission" date="2023-06" db="EMBL/GenBank/DDBJ databases">
        <title>Genomic analysis of the entomopathogenic nematode Steinernema hermaphroditum.</title>
        <authorList>
            <person name="Schwarz E.M."/>
            <person name="Heppert J.K."/>
            <person name="Baniya A."/>
            <person name="Schwartz H.T."/>
            <person name="Tan C.-H."/>
            <person name="Antoshechkin I."/>
            <person name="Sternberg P.W."/>
            <person name="Goodrich-Blair H."/>
            <person name="Dillman A.R."/>
        </authorList>
    </citation>
    <scope>NUCLEOTIDE SEQUENCE</scope>
    <source>
        <strain evidence="2">PS9179</strain>
        <tissue evidence="2">Whole animal</tissue>
    </source>
</reference>
<protein>
    <submittedName>
        <fullName evidence="2">Uncharacterized protein</fullName>
    </submittedName>
</protein>
<evidence type="ECO:0000313" key="2">
    <source>
        <dbReference type="EMBL" id="KAK0402258.1"/>
    </source>
</evidence>
<evidence type="ECO:0000313" key="3">
    <source>
        <dbReference type="Proteomes" id="UP001175271"/>
    </source>
</evidence>
<evidence type="ECO:0000256" key="1">
    <source>
        <dbReference type="SAM" id="Coils"/>
    </source>
</evidence>
<dbReference type="EMBL" id="JAUCMV010000004">
    <property type="protein sequence ID" value="KAK0402258.1"/>
    <property type="molecule type" value="Genomic_DNA"/>
</dbReference>
<keyword evidence="3" id="KW-1185">Reference proteome</keyword>
<keyword evidence="1" id="KW-0175">Coiled coil</keyword>
<feature type="coiled-coil region" evidence="1">
    <location>
        <begin position="157"/>
        <end position="222"/>
    </location>
</feature>
<dbReference type="Proteomes" id="UP001175271">
    <property type="component" value="Unassembled WGS sequence"/>
</dbReference>
<organism evidence="2 3">
    <name type="scientific">Steinernema hermaphroditum</name>
    <dbReference type="NCBI Taxonomy" id="289476"/>
    <lineage>
        <taxon>Eukaryota</taxon>
        <taxon>Metazoa</taxon>
        <taxon>Ecdysozoa</taxon>
        <taxon>Nematoda</taxon>
        <taxon>Chromadorea</taxon>
        <taxon>Rhabditida</taxon>
        <taxon>Tylenchina</taxon>
        <taxon>Panagrolaimomorpha</taxon>
        <taxon>Strongyloidoidea</taxon>
        <taxon>Steinernematidae</taxon>
        <taxon>Steinernema</taxon>
    </lineage>
</organism>
<accession>A0AA39LM40</accession>
<proteinExistence type="predicted"/>
<sequence length="227" mass="25220">MAAARARCGCLAAVPSSWLHSIRTSGIQSTASATVAMHTFTFNAIYGLRVVLSARNNQRMTQFEANDICFGLLSVDCEHRIGALLRLSSHIHPVLVDDNLFLSALKEHNRSGVITKMVDAAVSHALFALQSAGLPQEAQLKLIASHFNALHLSLRVRFAKNEEIEELREENKNMEAVRERTKAQLEEINTKAVKRQAVRNEVARLSKKAAELNKQVAEKKQILKAMQ</sequence>